<feature type="transmembrane region" description="Helical" evidence="2">
    <location>
        <begin position="207"/>
        <end position="225"/>
    </location>
</feature>
<dbReference type="OrthoDB" id="313565at2157"/>
<feature type="transmembrane region" description="Helical" evidence="2">
    <location>
        <begin position="91"/>
        <end position="110"/>
    </location>
</feature>
<gene>
    <name evidence="3" type="ORF">CK500_04480</name>
</gene>
<comment type="caution">
    <text evidence="3">The sequence shown here is derived from an EMBL/GenBank/DDBJ whole genome shotgun (WGS) entry which is preliminary data.</text>
</comment>
<sequence>MPNGGTDPADRAGEAPDPIEPAPDGGVALDGAAAASGASGTSETGASAEVTSDADETAHATDADAVSIALPRPGIVARIARRETRLTTRRGWTVGLTVVFAAFGLLLATFSGSGVAPTGYEPVVASYVELATFLVPLAALAFGHGAVVGAAERGRLGVVLTLPVSRAETAIGVYVGRAAVLGAAVVLGFGVPGLLLLREFGLAGWPTFAWFLFATLALAVALLGIGVAISAVAPTSTMALAGALLVWAWVALVHDLLAMGVLAALDGAGGFVAAAVAANPVSTYRLLALAPTEAGGAGIAAALDGGLSVGVLLGVLLGWVALGVVVAAVAMRAKRV</sequence>
<name>A0A2A2FIT3_9EURY</name>
<dbReference type="RefSeq" id="WP_095636051.1">
    <property type="nucleotide sequence ID" value="NZ_NSKC01000002.1"/>
</dbReference>
<keyword evidence="2" id="KW-1133">Transmembrane helix</keyword>
<dbReference type="Proteomes" id="UP000218083">
    <property type="component" value="Unassembled WGS sequence"/>
</dbReference>
<evidence type="ECO:0000313" key="3">
    <source>
        <dbReference type="EMBL" id="PAU84780.1"/>
    </source>
</evidence>
<feature type="transmembrane region" description="Helical" evidence="2">
    <location>
        <begin position="309"/>
        <end position="331"/>
    </location>
</feature>
<dbReference type="AlphaFoldDB" id="A0A2A2FIT3"/>
<reference evidence="3 4" key="1">
    <citation type="submission" date="2017-08" db="EMBL/GenBank/DDBJ databases">
        <title>The strain WRN001 was isolated from Binhai saline alkaline soil, Tianjin, China.</title>
        <authorList>
            <person name="Liu D."/>
            <person name="Zhang G."/>
        </authorList>
    </citation>
    <scope>NUCLEOTIDE SEQUENCE [LARGE SCALE GENOMIC DNA]</scope>
    <source>
        <strain evidence="3 4">WN019</strain>
    </source>
</reference>
<dbReference type="EMBL" id="NSKC01000002">
    <property type="protein sequence ID" value="PAU84780.1"/>
    <property type="molecule type" value="Genomic_DNA"/>
</dbReference>
<dbReference type="Pfam" id="PF12679">
    <property type="entry name" value="ABC2_membrane_2"/>
    <property type="match status" value="1"/>
</dbReference>
<evidence type="ECO:0000256" key="1">
    <source>
        <dbReference type="SAM" id="MobiDB-lite"/>
    </source>
</evidence>
<organism evidence="3 4">
    <name type="scientific">Halorubrum salipaludis</name>
    <dbReference type="NCBI Taxonomy" id="2032630"/>
    <lineage>
        <taxon>Archaea</taxon>
        <taxon>Methanobacteriati</taxon>
        <taxon>Methanobacteriota</taxon>
        <taxon>Stenosarchaea group</taxon>
        <taxon>Halobacteria</taxon>
        <taxon>Halobacteriales</taxon>
        <taxon>Haloferacaceae</taxon>
        <taxon>Halorubrum</taxon>
    </lineage>
</organism>
<keyword evidence="4" id="KW-1185">Reference proteome</keyword>
<feature type="transmembrane region" description="Helical" evidence="2">
    <location>
        <begin position="171"/>
        <end position="195"/>
    </location>
</feature>
<dbReference type="GO" id="GO:0140359">
    <property type="term" value="F:ABC-type transporter activity"/>
    <property type="evidence" value="ECO:0007669"/>
    <property type="project" value="InterPro"/>
</dbReference>
<feature type="compositionally biased region" description="Low complexity" evidence="1">
    <location>
        <begin position="31"/>
        <end position="51"/>
    </location>
</feature>
<feature type="region of interest" description="Disordered" evidence="1">
    <location>
        <begin position="1"/>
        <end position="63"/>
    </location>
</feature>
<proteinExistence type="predicted"/>
<protein>
    <submittedName>
        <fullName evidence="3">ABC transporter permease</fullName>
    </submittedName>
</protein>
<keyword evidence="2" id="KW-0472">Membrane</keyword>
<accession>A0A2A2FIT3</accession>
<keyword evidence="2" id="KW-0812">Transmembrane</keyword>
<feature type="transmembrane region" description="Helical" evidence="2">
    <location>
        <begin position="130"/>
        <end position="151"/>
    </location>
</feature>
<dbReference type="GO" id="GO:0005886">
    <property type="term" value="C:plasma membrane"/>
    <property type="evidence" value="ECO:0007669"/>
    <property type="project" value="UniProtKB-SubCell"/>
</dbReference>
<evidence type="ECO:0000256" key="2">
    <source>
        <dbReference type="SAM" id="Phobius"/>
    </source>
</evidence>
<evidence type="ECO:0000313" key="4">
    <source>
        <dbReference type="Proteomes" id="UP000218083"/>
    </source>
</evidence>